<reference evidence="2 3" key="1">
    <citation type="submission" date="2018-10" db="EMBL/GenBank/DDBJ databases">
        <title>Sinomicrobium pectinilyticum sp. nov., a pectinase-producing bacterium isolated from alkaline and saline soil, and emended description of the genus Sinomicrobium.</title>
        <authorList>
            <person name="Cheng B."/>
            <person name="Li C."/>
            <person name="Lai Q."/>
            <person name="Du M."/>
            <person name="Shao Z."/>
            <person name="Xu P."/>
            <person name="Yang C."/>
        </authorList>
    </citation>
    <scope>NUCLEOTIDE SEQUENCE [LARGE SCALE GENOMIC DNA]</scope>
    <source>
        <strain evidence="2 3">5DNS001</strain>
    </source>
</reference>
<organism evidence="2 3">
    <name type="scientific">Sinomicrobium pectinilyticum</name>
    <dbReference type="NCBI Taxonomy" id="1084421"/>
    <lineage>
        <taxon>Bacteria</taxon>
        <taxon>Pseudomonadati</taxon>
        <taxon>Bacteroidota</taxon>
        <taxon>Flavobacteriia</taxon>
        <taxon>Flavobacteriales</taxon>
        <taxon>Flavobacteriaceae</taxon>
        <taxon>Sinomicrobium</taxon>
    </lineage>
</organism>
<evidence type="ECO:0000259" key="1">
    <source>
        <dbReference type="PROSITE" id="PS51819"/>
    </source>
</evidence>
<name>A0A3N0EEJ8_SINP1</name>
<dbReference type="AlphaFoldDB" id="A0A3N0EEJ8"/>
<dbReference type="OrthoDB" id="9789012at2"/>
<keyword evidence="3" id="KW-1185">Reference proteome</keyword>
<comment type="caution">
    <text evidence="2">The sequence shown here is derived from an EMBL/GenBank/DDBJ whole genome shotgun (WGS) entry which is preliminary data.</text>
</comment>
<dbReference type="Proteomes" id="UP000267469">
    <property type="component" value="Unassembled WGS sequence"/>
</dbReference>
<gene>
    <name evidence="2" type="ORF">ED312_11595</name>
</gene>
<dbReference type="InterPro" id="IPR029068">
    <property type="entry name" value="Glyas_Bleomycin-R_OHBP_Dase"/>
</dbReference>
<keyword evidence="2" id="KW-0560">Oxidoreductase</keyword>
<accession>A0A3N0EEJ8</accession>
<dbReference type="PANTHER" id="PTHR36113">
    <property type="entry name" value="LYASE, PUTATIVE-RELATED-RELATED"/>
    <property type="match status" value="1"/>
</dbReference>
<dbReference type="InterPro" id="IPR004360">
    <property type="entry name" value="Glyas_Fos-R_dOase_dom"/>
</dbReference>
<dbReference type="Pfam" id="PF00903">
    <property type="entry name" value="Glyoxalase"/>
    <property type="match status" value="1"/>
</dbReference>
<proteinExistence type="predicted"/>
<protein>
    <submittedName>
        <fullName evidence="2">Glyoxalase/bleomycin resistance/extradiol dioxygenase family protein</fullName>
    </submittedName>
</protein>
<keyword evidence="2" id="KW-0223">Dioxygenase</keyword>
<dbReference type="GO" id="GO:0051213">
    <property type="term" value="F:dioxygenase activity"/>
    <property type="evidence" value="ECO:0007669"/>
    <property type="project" value="UniProtKB-KW"/>
</dbReference>
<dbReference type="SUPFAM" id="SSF54593">
    <property type="entry name" value="Glyoxalase/Bleomycin resistance protein/Dihydroxybiphenyl dioxygenase"/>
    <property type="match status" value="1"/>
</dbReference>
<dbReference type="PROSITE" id="PS51819">
    <property type="entry name" value="VOC"/>
    <property type="match status" value="1"/>
</dbReference>
<dbReference type="PANTHER" id="PTHR36113:SF1">
    <property type="entry name" value="GLYOXALASE_BLEOMYCIN RESISTANCE PROTEIN_DIOXYGENASE"/>
    <property type="match status" value="1"/>
</dbReference>
<evidence type="ECO:0000313" key="2">
    <source>
        <dbReference type="EMBL" id="RNL86276.1"/>
    </source>
</evidence>
<dbReference type="InterPro" id="IPR037523">
    <property type="entry name" value="VOC_core"/>
</dbReference>
<evidence type="ECO:0000313" key="3">
    <source>
        <dbReference type="Proteomes" id="UP000267469"/>
    </source>
</evidence>
<dbReference type="Gene3D" id="3.10.180.10">
    <property type="entry name" value="2,3-Dihydroxybiphenyl 1,2-Dioxygenase, domain 1"/>
    <property type="match status" value="1"/>
</dbReference>
<dbReference type="RefSeq" id="WP_123216182.1">
    <property type="nucleotide sequence ID" value="NZ_RJTM01000084.1"/>
</dbReference>
<dbReference type="EMBL" id="RJTM01000084">
    <property type="protein sequence ID" value="RNL86276.1"/>
    <property type="molecule type" value="Genomic_DNA"/>
</dbReference>
<dbReference type="InterPro" id="IPR051332">
    <property type="entry name" value="Fosfomycin_Res_Enzymes"/>
</dbReference>
<sequence length="129" mass="14968">MKLEHIAIWTYDLEKVKKFYVKYFGVKCSEKYINVQKKFSSYFLSFEGEDTRIELMHNPDIKASLSNHAPWLGLSHFAISVGNRKSVNELTELLRSDGYNVVSEPRITGDGYYESVIEDCECNKIEITE</sequence>
<feature type="domain" description="VOC" evidence="1">
    <location>
        <begin position="2"/>
        <end position="129"/>
    </location>
</feature>